<accession>A0ABQ3PH89</accession>
<organism evidence="1 2">
    <name type="scientific">Streptomyces hydrogenans</name>
    <dbReference type="NCBI Taxonomy" id="1873719"/>
    <lineage>
        <taxon>Bacteria</taxon>
        <taxon>Bacillati</taxon>
        <taxon>Actinomycetota</taxon>
        <taxon>Actinomycetes</taxon>
        <taxon>Kitasatosporales</taxon>
        <taxon>Streptomycetaceae</taxon>
        <taxon>Streptomyces</taxon>
    </lineage>
</organism>
<dbReference type="EMBL" id="BNDW01000054">
    <property type="protein sequence ID" value="GHI24393.1"/>
    <property type="molecule type" value="Genomic_DNA"/>
</dbReference>
<comment type="caution">
    <text evidence="1">The sequence shown here is derived from an EMBL/GenBank/DDBJ whole genome shotgun (WGS) entry which is preliminary data.</text>
</comment>
<protein>
    <submittedName>
        <fullName evidence="1">Uncharacterized protein</fullName>
    </submittedName>
</protein>
<sequence>MRVAVALSRHVDAETRERLYALVEAERADGSIEAEVALSWNFAEPGWLRGGASR</sequence>
<evidence type="ECO:0000313" key="2">
    <source>
        <dbReference type="Proteomes" id="UP001052739"/>
    </source>
</evidence>
<evidence type="ECO:0000313" key="1">
    <source>
        <dbReference type="EMBL" id="GHI24393.1"/>
    </source>
</evidence>
<name>A0ABQ3PH89_9ACTN</name>
<proteinExistence type="predicted"/>
<gene>
    <name evidence="1" type="ORF">Shyd_57640</name>
</gene>
<keyword evidence="2" id="KW-1185">Reference proteome</keyword>
<dbReference type="Proteomes" id="UP001052739">
    <property type="component" value="Unassembled WGS sequence"/>
</dbReference>
<reference evidence="1" key="1">
    <citation type="submission" date="2024-05" db="EMBL/GenBank/DDBJ databases">
        <title>Whole genome shotgun sequence of Streptomyces hydrogenans NBRC 13475.</title>
        <authorList>
            <person name="Komaki H."/>
            <person name="Tamura T."/>
        </authorList>
    </citation>
    <scope>NUCLEOTIDE SEQUENCE</scope>
    <source>
        <strain evidence="1">NBRC 13475</strain>
    </source>
</reference>